<feature type="DNA-binding region" evidence="14">
    <location>
        <begin position="604"/>
        <end position="623"/>
    </location>
</feature>
<dbReference type="GO" id="GO:0016887">
    <property type="term" value="F:ATP hydrolysis activity"/>
    <property type="evidence" value="ECO:0007669"/>
    <property type="project" value="RHEA"/>
</dbReference>
<dbReference type="GO" id="GO:0043139">
    <property type="term" value="F:5'-3' DNA helicase activity"/>
    <property type="evidence" value="ECO:0007669"/>
    <property type="project" value="UniProtKB-UniRule"/>
</dbReference>
<dbReference type="HAMAP" id="MF_03176">
    <property type="entry name" value="PIF1"/>
    <property type="match status" value="1"/>
</dbReference>
<feature type="compositionally biased region" description="Polar residues" evidence="15">
    <location>
        <begin position="72"/>
        <end position="84"/>
    </location>
</feature>
<evidence type="ECO:0000256" key="14">
    <source>
        <dbReference type="HAMAP-Rule" id="MF_03176"/>
    </source>
</evidence>
<feature type="domain" description="AAA+ ATPase" evidence="16">
    <location>
        <begin position="185"/>
        <end position="342"/>
    </location>
</feature>
<evidence type="ECO:0000256" key="13">
    <source>
        <dbReference type="ARBA" id="ARBA00023242"/>
    </source>
</evidence>
<feature type="compositionally biased region" description="Low complexity" evidence="15">
    <location>
        <begin position="85"/>
        <end position="95"/>
    </location>
</feature>
<dbReference type="CDD" id="cd18809">
    <property type="entry name" value="SF1_C_RecD"/>
    <property type="match status" value="1"/>
</dbReference>
<dbReference type="InterPro" id="IPR003593">
    <property type="entry name" value="AAA+_ATPase"/>
</dbReference>
<keyword evidence="7 14" id="KW-0067">ATP-binding</keyword>
<keyword evidence="9 14" id="KW-0496">Mitochondrion</keyword>
<evidence type="ECO:0000256" key="11">
    <source>
        <dbReference type="ARBA" id="ARBA00023204"/>
    </source>
</evidence>
<dbReference type="SMART" id="SM00382">
    <property type="entry name" value="AAA"/>
    <property type="match status" value="1"/>
</dbReference>
<dbReference type="InterPro" id="IPR051055">
    <property type="entry name" value="PIF1_helicase"/>
</dbReference>
<evidence type="ECO:0000256" key="3">
    <source>
        <dbReference type="ARBA" id="ARBA00022741"/>
    </source>
</evidence>
<feature type="compositionally biased region" description="Polar residues" evidence="15">
    <location>
        <begin position="40"/>
        <end position="49"/>
    </location>
</feature>
<comment type="subcellular location">
    <subcellularLocation>
        <location evidence="2">Nucleus</location>
        <location evidence="2">Nucleolus</location>
    </subcellularLocation>
    <subcellularLocation>
        <location evidence="14">Nucleus</location>
    </subcellularLocation>
    <subcellularLocation>
        <location evidence="14">Mitochondrion</location>
    </subcellularLocation>
</comment>
<keyword evidence="8 14" id="KW-0238">DNA-binding</keyword>
<keyword evidence="5 14" id="KW-0378">Hydrolase</keyword>
<keyword evidence="13 14" id="KW-0539">Nucleus</keyword>
<dbReference type="FunFam" id="3.40.50.300:FF:001226">
    <property type="entry name" value="ATP-dependent DNA helicase PIF1"/>
    <property type="match status" value="1"/>
</dbReference>
<evidence type="ECO:0000259" key="16">
    <source>
        <dbReference type="SMART" id="SM00382"/>
    </source>
</evidence>
<feature type="binding site" evidence="14">
    <location>
        <begin position="193"/>
        <end position="200"/>
    </location>
    <ligand>
        <name>ATP</name>
        <dbReference type="ChEBI" id="CHEBI:30616"/>
    </ligand>
</feature>
<dbReference type="AlphaFoldDB" id="A0A0F7ST27"/>
<dbReference type="GO" id="GO:0003697">
    <property type="term" value="F:single-stranded DNA binding"/>
    <property type="evidence" value="ECO:0007669"/>
    <property type="project" value="UniProtKB-ARBA"/>
</dbReference>
<dbReference type="GO" id="GO:0005739">
    <property type="term" value="C:mitochondrion"/>
    <property type="evidence" value="ECO:0007669"/>
    <property type="project" value="UniProtKB-SubCell"/>
</dbReference>
<evidence type="ECO:0000256" key="5">
    <source>
        <dbReference type="ARBA" id="ARBA00022801"/>
    </source>
</evidence>
<dbReference type="InterPro" id="IPR027417">
    <property type="entry name" value="P-loop_NTPase"/>
</dbReference>
<evidence type="ECO:0000256" key="9">
    <source>
        <dbReference type="ARBA" id="ARBA00023128"/>
    </source>
</evidence>
<proteinExistence type="inferred from homology"/>
<dbReference type="Pfam" id="PF05970">
    <property type="entry name" value="PIF1"/>
    <property type="match status" value="1"/>
</dbReference>
<evidence type="ECO:0000256" key="6">
    <source>
        <dbReference type="ARBA" id="ARBA00022806"/>
    </source>
</evidence>
<evidence type="ECO:0000256" key="10">
    <source>
        <dbReference type="ARBA" id="ARBA00023172"/>
    </source>
</evidence>
<comment type="subunit">
    <text evidence="14">Monomer.</text>
</comment>
<dbReference type="PANTHER" id="PTHR47642">
    <property type="entry name" value="ATP-DEPENDENT DNA HELICASE"/>
    <property type="match status" value="1"/>
</dbReference>
<evidence type="ECO:0000256" key="1">
    <source>
        <dbReference type="ARBA" id="ARBA00001946"/>
    </source>
</evidence>
<name>A0A0F7ST27_PHARH</name>
<evidence type="ECO:0000313" key="17">
    <source>
        <dbReference type="EMBL" id="CED85302.1"/>
    </source>
</evidence>
<dbReference type="PANTHER" id="PTHR47642:SF5">
    <property type="entry name" value="ATP-DEPENDENT DNA HELICASE"/>
    <property type="match status" value="1"/>
</dbReference>
<dbReference type="EMBL" id="LN483332">
    <property type="protein sequence ID" value="CED85302.1"/>
    <property type="molecule type" value="Genomic_DNA"/>
</dbReference>
<dbReference type="GO" id="GO:0006281">
    <property type="term" value="P:DNA repair"/>
    <property type="evidence" value="ECO:0007669"/>
    <property type="project" value="UniProtKB-UniRule"/>
</dbReference>
<keyword evidence="12 14" id="KW-0413">Isomerase</keyword>
<comment type="catalytic activity">
    <reaction evidence="14">
        <text>ATP + H2O = ADP + phosphate + H(+)</text>
        <dbReference type="Rhea" id="RHEA:13065"/>
        <dbReference type="ChEBI" id="CHEBI:15377"/>
        <dbReference type="ChEBI" id="CHEBI:15378"/>
        <dbReference type="ChEBI" id="CHEBI:30616"/>
        <dbReference type="ChEBI" id="CHEBI:43474"/>
        <dbReference type="ChEBI" id="CHEBI:456216"/>
        <dbReference type="EC" id="5.6.2.3"/>
    </reaction>
</comment>
<dbReference type="SUPFAM" id="SSF52540">
    <property type="entry name" value="P-loop containing nucleoside triphosphate hydrolases"/>
    <property type="match status" value="2"/>
</dbReference>
<evidence type="ECO:0000256" key="12">
    <source>
        <dbReference type="ARBA" id="ARBA00023235"/>
    </source>
</evidence>
<keyword evidence="4 14" id="KW-0227">DNA damage</keyword>
<feature type="region of interest" description="Disordered" evidence="15">
    <location>
        <begin position="491"/>
        <end position="515"/>
    </location>
</feature>
<dbReference type="GO" id="GO:0006310">
    <property type="term" value="P:DNA recombination"/>
    <property type="evidence" value="ECO:0007669"/>
    <property type="project" value="UniProtKB-UniRule"/>
</dbReference>
<sequence length="649" mass="71380">MSRINSFKRSWAGEDTPQTADVAKDRIRPSMYRPTGPTLAASSISSTPPHRTKPSSSIEIIELDDDDGDSSRQSAPPKQANSSFTRPAPATDTTAPAPPAYSPRTRRRIAIMGEAAALSPSFNSTFNLPTKRPAYESLIDGSTGQTRKRIVSENSVVKAVVKPVKKKAIVLSNEQKAVLDIVVNQGQNVFFTGSAGTGKSVLLREIIKGLRTKYATRPDAVAVTAATGIAACNVGGTTLHSFSGIGLGNEPADRLVSKIRKSKPASGRWNRTKVLIIDEVSMVDGDLFDKLSKIGTMLRRDQRPFGGIQIIMTGDFFQLPPVSRDSSAKFAFESAMWKETIHRTVNLTEVFRQKDQRKYFVRVRTPEFQALSREVVYADGIEPTELYPRREDVEAANANRLRSLHQDTIRFTAEDYAGQTGMDRAQLKKELSNMLAVEELNLKIGAQVMLIKNIDDDLVNGSVGKVVGFHTEAEWGMVSREYELDGLSGFSSSGSSSVDPNTGEEKVWSAGGKPMKEQTLRQQEAAQQSTRKFPAIRFALASGGYRNRLIIAESFKIDMPDGTLKAERKQVPLILAWAMSIHKSQGQTLERVKVDLRRVFEKGQAYVALSRATSIDALQVLSFDSKKASHSLVMCHPKVAKFHTSLETI</sequence>
<evidence type="ECO:0000256" key="8">
    <source>
        <dbReference type="ARBA" id="ARBA00023125"/>
    </source>
</evidence>
<organism evidence="17">
    <name type="scientific">Phaffia rhodozyma</name>
    <name type="common">Yeast</name>
    <name type="synonym">Xanthophyllomyces dendrorhous</name>
    <dbReference type="NCBI Taxonomy" id="264483"/>
    <lineage>
        <taxon>Eukaryota</taxon>
        <taxon>Fungi</taxon>
        <taxon>Dikarya</taxon>
        <taxon>Basidiomycota</taxon>
        <taxon>Agaricomycotina</taxon>
        <taxon>Tremellomycetes</taxon>
        <taxon>Cystofilobasidiales</taxon>
        <taxon>Mrakiaceae</taxon>
        <taxon>Phaffia</taxon>
    </lineage>
</organism>
<comment type="cofactor">
    <cofactor evidence="1 14">
        <name>Mg(2+)</name>
        <dbReference type="ChEBI" id="CHEBI:18420"/>
    </cofactor>
</comment>
<gene>
    <name evidence="14" type="primary">PIF1</name>
</gene>
<dbReference type="GO" id="GO:0005730">
    <property type="term" value="C:nucleolus"/>
    <property type="evidence" value="ECO:0007669"/>
    <property type="project" value="UniProtKB-SubCell"/>
</dbReference>
<dbReference type="InterPro" id="IPR049163">
    <property type="entry name" value="Pif1-like_2B_dom"/>
</dbReference>
<comment type="function">
    <text evidence="14">DNA-dependent ATPase and 5'-3' DNA helicase required for the maintenance of both mitochondrial and nuclear genome stability.</text>
</comment>
<feature type="region of interest" description="Disordered" evidence="15">
    <location>
        <begin position="1"/>
        <end position="103"/>
    </location>
</feature>
<keyword evidence="11 14" id="KW-0234">DNA repair</keyword>
<dbReference type="GO" id="GO:0000723">
    <property type="term" value="P:telomere maintenance"/>
    <property type="evidence" value="ECO:0007669"/>
    <property type="project" value="InterPro"/>
</dbReference>
<dbReference type="Pfam" id="PF21530">
    <property type="entry name" value="Pif1_2B_dom"/>
    <property type="match status" value="1"/>
</dbReference>
<dbReference type="Gene3D" id="3.40.50.300">
    <property type="entry name" value="P-loop containing nucleotide triphosphate hydrolases"/>
    <property type="match status" value="2"/>
</dbReference>
<dbReference type="InterPro" id="IPR048293">
    <property type="entry name" value="PIF1_RRM3_pfh1"/>
</dbReference>
<comment type="similarity">
    <text evidence="14">Belongs to the helicase family. PIF1 subfamily.</text>
</comment>
<protein>
    <recommendedName>
        <fullName evidence="14">ATP-dependent DNA helicase PIF1</fullName>
        <ecNumber evidence="14">5.6.2.3</ecNumber>
    </recommendedName>
    <alternativeName>
        <fullName evidence="14">DNA 5'-3' helicase PIF1</fullName>
    </alternativeName>
    <alternativeName>
        <fullName evidence="14">DNA repair and recombination helicase PIF1</fullName>
    </alternativeName>
</protein>
<dbReference type="CDD" id="cd18037">
    <property type="entry name" value="DEXSc_Pif1_like"/>
    <property type="match status" value="1"/>
</dbReference>
<accession>A0A0F7ST27</accession>
<evidence type="ECO:0000256" key="15">
    <source>
        <dbReference type="SAM" id="MobiDB-lite"/>
    </source>
</evidence>
<dbReference type="GO" id="GO:0005524">
    <property type="term" value="F:ATP binding"/>
    <property type="evidence" value="ECO:0007669"/>
    <property type="project" value="UniProtKB-UniRule"/>
</dbReference>
<reference evidence="17" key="1">
    <citation type="submission" date="2014-08" db="EMBL/GenBank/DDBJ databases">
        <authorList>
            <person name="Sharma Rahul"/>
            <person name="Thines Marco"/>
        </authorList>
    </citation>
    <scope>NUCLEOTIDE SEQUENCE</scope>
</reference>
<evidence type="ECO:0000256" key="2">
    <source>
        <dbReference type="ARBA" id="ARBA00004604"/>
    </source>
</evidence>
<keyword evidence="6 14" id="KW-0347">Helicase</keyword>
<dbReference type="EC" id="5.6.2.3" evidence="14"/>
<keyword evidence="3 14" id="KW-0547">Nucleotide-binding</keyword>
<keyword evidence="10 14" id="KW-0233">DNA recombination</keyword>
<evidence type="ECO:0000256" key="4">
    <source>
        <dbReference type="ARBA" id="ARBA00022763"/>
    </source>
</evidence>
<dbReference type="InterPro" id="IPR010285">
    <property type="entry name" value="DNA_helicase_pif1-like_DEAD"/>
</dbReference>
<evidence type="ECO:0000256" key="7">
    <source>
        <dbReference type="ARBA" id="ARBA00022840"/>
    </source>
</evidence>